<keyword evidence="4" id="KW-1185">Reference proteome</keyword>
<dbReference type="Proteomes" id="UP000584642">
    <property type="component" value="Unassembled WGS sequence"/>
</dbReference>
<sequence>MTTTDSLAPHLVPAVECLLAARRGGKRPDALPEGARPADWAEVYAILDTVQRKLGPVAAWKVGAPSPDAEPARSAITAATLHEGPARLPASAFNVIGMEAELAYRFATPLPPRDEPYTEEEVAAAIASIHPAIEIIDTRYAAWGVVDKLSAAADQMSHGALIVGPALTDWRRVRPLEQPVSLRIDGREPFETVGGNSAGDPMRMLVWMANTGARAFGGLQAGTIVTTGSTSGTIFTEPGRRTVASFPGVGEVEVVVA</sequence>
<organism evidence="3 4">
    <name type="scientific">Azospirillum oleiclasticum</name>
    <dbReference type="NCBI Taxonomy" id="2735135"/>
    <lineage>
        <taxon>Bacteria</taxon>
        <taxon>Pseudomonadati</taxon>
        <taxon>Pseudomonadota</taxon>
        <taxon>Alphaproteobacteria</taxon>
        <taxon>Rhodospirillales</taxon>
        <taxon>Azospirillaceae</taxon>
        <taxon>Azospirillum</taxon>
    </lineage>
</organism>
<feature type="domain" description="Fumarylacetoacetase-like C-terminal" evidence="2">
    <location>
        <begin position="77"/>
        <end position="256"/>
    </location>
</feature>
<dbReference type="InterPro" id="IPR050772">
    <property type="entry name" value="Hydratase-Decarb/MhpD_sf"/>
</dbReference>
<dbReference type="Gene3D" id="3.90.850.10">
    <property type="entry name" value="Fumarylacetoacetase-like, C-terminal domain"/>
    <property type="match status" value="1"/>
</dbReference>
<name>A0ABX2T7G7_9PROT</name>
<dbReference type="PANTHER" id="PTHR30143">
    <property type="entry name" value="ACID HYDRATASE"/>
    <property type="match status" value="1"/>
</dbReference>
<accession>A0ABX2T7G7</accession>
<dbReference type="SUPFAM" id="SSF56529">
    <property type="entry name" value="FAH"/>
    <property type="match status" value="1"/>
</dbReference>
<dbReference type="Pfam" id="PF01557">
    <property type="entry name" value="FAA_hydrolase"/>
    <property type="match status" value="1"/>
</dbReference>
<dbReference type="PANTHER" id="PTHR30143:SF0">
    <property type="entry name" value="2-KETO-4-PENTENOATE HYDRATASE"/>
    <property type="match status" value="1"/>
</dbReference>
<dbReference type="InterPro" id="IPR011234">
    <property type="entry name" value="Fumarylacetoacetase-like_C"/>
</dbReference>
<proteinExistence type="predicted"/>
<dbReference type="EMBL" id="JABFDB010000004">
    <property type="protein sequence ID" value="NYZ19735.1"/>
    <property type="molecule type" value="Genomic_DNA"/>
</dbReference>
<gene>
    <name evidence="3" type="ORF">HND93_08430</name>
</gene>
<comment type="caution">
    <text evidence="3">The sequence shown here is derived from an EMBL/GenBank/DDBJ whole genome shotgun (WGS) entry which is preliminary data.</text>
</comment>
<dbReference type="RefSeq" id="WP_180281504.1">
    <property type="nucleotide sequence ID" value="NZ_JABFDB010000004.1"/>
</dbReference>
<protein>
    <submittedName>
        <fullName evidence="3">2-keto-4-pentenoate hydratase</fullName>
    </submittedName>
</protein>
<evidence type="ECO:0000313" key="3">
    <source>
        <dbReference type="EMBL" id="NYZ19735.1"/>
    </source>
</evidence>
<evidence type="ECO:0000313" key="4">
    <source>
        <dbReference type="Proteomes" id="UP000584642"/>
    </source>
</evidence>
<evidence type="ECO:0000256" key="1">
    <source>
        <dbReference type="ARBA" id="ARBA00023239"/>
    </source>
</evidence>
<dbReference type="InterPro" id="IPR036663">
    <property type="entry name" value="Fumarylacetoacetase_C_sf"/>
</dbReference>
<keyword evidence="1" id="KW-0456">Lyase</keyword>
<reference evidence="3 4" key="1">
    <citation type="submission" date="2020-05" db="EMBL/GenBank/DDBJ databases">
        <title>Azospirillum oleiclasticum sp. nov, a nitrogen-fixing and heavy crude oil-emulsifying bacterium isolated from the crude oil of Yumen Oilfield.</title>
        <authorList>
            <person name="Wu D."/>
            <person name="Cai M."/>
            <person name="Zhang X."/>
        </authorList>
    </citation>
    <scope>NUCLEOTIDE SEQUENCE [LARGE SCALE GENOMIC DNA]</scope>
    <source>
        <strain evidence="3 4">ROY-1-1-2</strain>
    </source>
</reference>
<evidence type="ECO:0000259" key="2">
    <source>
        <dbReference type="Pfam" id="PF01557"/>
    </source>
</evidence>